<dbReference type="Gene3D" id="1.20.5.3310">
    <property type="match status" value="1"/>
</dbReference>
<dbReference type="AlphaFoldDB" id="A0A3A3Z7Y8"/>
<evidence type="ECO:0000313" key="10">
    <source>
        <dbReference type="Proteomes" id="UP000265614"/>
    </source>
</evidence>
<evidence type="ECO:0000256" key="5">
    <source>
        <dbReference type="ARBA" id="ARBA00022989"/>
    </source>
</evidence>
<reference evidence="9 10" key="1">
    <citation type="submission" date="2018-09" db="EMBL/GenBank/DDBJ databases">
        <title>YIM 75000 draft genome.</title>
        <authorList>
            <person name="Tang S."/>
            <person name="Feng Y."/>
        </authorList>
    </citation>
    <scope>NUCLEOTIDE SEQUENCE [LARGE SCALE GENOMIC DNA]</scope>
    <source>
        <strain evidence="9 10">YIM 75000</strain>
    </source>
</reference>
<evidence type="ECO:0000256" key="3">
    <source>
        <dbReference type="ARBA" id="ARBA00022692"/>
    </source>
</evidence>
<proteinExistence type="predicted"/>
<dbReference type="RefSeq" id="WP_119948964.1">
    <property type="nucleotide sequence ID" value="NZ_QZEZ01000001.1"/>
</dbReference>
<evidence type="ECO:0000256" key="6">
    <source>
        <dbReference type="ARBA" id="ARBA00023010"/>
    </source>
</evidence>
<dbReference type="OrthoDB" id="3267321at2"/>
<keyword evidence="4" id="KW-0653">Protein transport</keyword>
<keyword evidence="3" id="KW-0812">Transmembrane</keyword>
<dbReference type="Pfam" id="PF02416">
    <property type="entry name" value="TatA_B_E"/>
    <property type="match status" value="1"/>
</dbReference>
<evidence type="ECO:0000313" key="9">
    <source>
        <dbReference type="EMBL" id="RJK98037.1"/>
    </source>
</evidence>
<comment type="caution">
    <text evidence="9">The sequence shown here is derived from an EMBL/GenBank/DDBJ whole genome shotgun (WGS) entry which is preliminary data.</text>
</comment>
<evidence type="ECO:0000256" key="7">
    <source>
        <dbReference type="ARBA" id="ARBA00023136"/>
    </source>
</evidence>
<dbReference type="GO" id="GO:0016020">
    <property type="term" value="C:membrane"/>
    <property type="evidence" value="ECO:0007669"/>
    <property type="project" value="UniProtKB-ARBA"/>
</dbReference>
<keyword evidence="6" id="KW-0811">Translocation</keyword>
<dbReference type="EMBL" id="QZEZ01000001">
    <property type="protein sequence ID" value="RJK98037.1"/>
    <property type="molecule type" value="Genomic_DNA"/>
</dbReference>
<feature type="region of interest" description="Disordered" evidence="8">
    <location>
        <begin position="78"/>
        <end position="143"/>
    </location>
</feature>
<evidence type="ECO:0000256" key="8">
    <source>
        <dbReference type="SAM" id="MobiDB-lite"/>
    </source>
</evidence>
<dbReference type="NCBIfam" id="NF002377">
    <property type="entry name" value="PRK01371.1-4"/>
    <property type="match status" value="1"/>
</dbReference>
<accession>A0A3A3Z7Y8</accession>
<keyword evidence="10" id="KW-1185">Reference proteome</keyword>
<keyword evidence="2" id="KW-0813">Transport</keyword>
<keyword evidence="5" id="KW-1133">Transmembrane helix</keyword>
<name>A0A3A3Z7Y8_9ACTN</name>
<comment type="subcellular location">
    <subcellularLocation>
        <location evidence="1">Membrane</location>
        <topology evidence="1">Single-pass membrane protein</topology>
    </subcellularLocation>
</comment>
<evidence type="ECO:0000256" key="1">
    <source>
        <dbReference type="ARBA" id="ARBA00004167"/>
    </source>
</evidence>
<dbReference type="Proteomes" id="UP000265614">
    <property type="component" value="Unassembled WGS sequence"/>
</dbReference>
<feature type="compositionally biased region" description="Gly residues" evidence="8">
    <location>
        <begin position="115"/>
        <end position="124"/>
    </location>
</feature>
<gene>
    <name evidence="9" type="ORF">D5H78_03590</name>
</gene>
<organism evidence="9 10">
    <name type="scientific">Vallicoccus soli</name>
    <dbReference type="NCBI Taxonomy" id="2339232"/>
    <lineage>
        <taxon>Bacteria</taxon>
        <taxon>Bacillati</taxon>
        <taxon>Actinomycetota</taxon>
        <taxon>Actinomycetes</taxon>
        <taxon>Motilibacterales</taxon>
        <taxon>Vallicoccaceae</taxon>
        <taxon>Vallicoccus</taxon>
    </lineage>
</organism>
<dbReference type="PRINTS" id="PR01506">
    <property type="entry name" value="TATBPROTEIN"/>
</dbReference>
<protein>
    <submittedName>
        <fullName evidence="9">Sec-independent protein translocase subunit TatB</fullName>
    </submittedName>
</protein>
<dbReference type="InterPro" id="IPR003369">
    <property type="entry name" value="TatA/B/E"/>
</dbReference>
<evidence type="ECO:0000256" key="4">
    <source>
        <dbReference type="ARBA" id="ARBA00022927"/>
    </source>
</evidence>
<dbReference type="GO" id="GO:0015031">
    <property type="term" value="P:protein transport"/>
    <property type="evidence" value="ECO:0007669"/>
    <property type="project" value="UniProtKB-KW"/>
</dbReference>
<sequence length="143" mass="15392">MFGINGWEIPVLAIIALLVLGPDKLPKFAADAARMIRQVRRMATDARDEVTRDLGPEFRDIDLQDLNPRRFVTKHLLEGDSFGLDDDEPERPARRSSTAPRPRSAAEGTGRRALGSGGSGGRPGGSSVPGASGERPPYDLDAT</sequence>
<keyword evidence="7" id="KW-0472">Membrane</keyword>
<evidence type="ECO:0000256" key="2">
    <source>
        <dbReference type="ARBA" id="ARBA00022448"/>
    </source>
</evidence>
<feature type="compositionally biased region" description="Low complexity" evidence="8">
    <location>
        <begin position="95"/>
        <end position="114"/>
    </location>
</feature>